<keyword evidence="1" id="KW-0479">Metal-binding</keyword>
<dbReference type="InterPro" id="IPR036163">
    <property type="entry name" value="HMA_dom_sf"/>
</dbReference>
<evidence type="ECO:0000313" key="4">
    <source>
        <dbReference type="EMBL" id="EFU77432.1"/>
    </source>
</evidence>
<name>E6LL52_9FIRM</name>
<dbReference type="AlphaFoldDB" id="E6LL52"/>
<dbReference type="Proteomes" id="UP000003434">
    <property type="component" value="Unassembled WGS sequence"/>
</dbReference>
<sequence length="127" mass="13975">MNNIINIIAIVIVALIVVFGTANYIKKLKKGGDCCPEHEEGTKSIKVKDRDKSHYPYEAKLAIDGMSCENCVRNVENALNALDGTWASVSLEDNMATVLLKDKPDIEKLSKAVSDAGYLVLKRKSSY</sequence>
<evidence type="ECO:0000259" key="3">
    <source>
        <dbReference type="PROSITE" id="PS50846"/>
    </source>
</evidence>
<dbReference type="SUPFAM" id="SSF55008">
    <property type="entry name" value="HMA, heavy metal-associated domain"/>
    <property type="match status" value="1"/>
</dbReference>
<keyword evidence="2" id="KW-1133">Transmembrane helix</keyword>
<evidence type="ECO:0000313" key="5">
    <source>
        <dbReference type="Proteomes" id="UP000003434"/>
    </source>
</evidence>
<reference evidence="4 5" key="1">
    <citation type="submission" date="2010-12" db="EMBL/GenBank/DDBJ databases">
        <authorList>
            <person name="Muzny D."/>
            <person name="Qin X."/>
            <person name="Deng J."/>
            <person name="Jiang H."/>
            <person name="Liu Y."/>
            <person name="Qu J."/>
            <person name="Song X.-Z."/>
            <person name="Zhang L."/>
            <person name="Thornton R."/>
            <person name="Coyle M."/>
            <person name="Francisco L."/>
            <person name="Jackson L."/>
            <person name="Javaid M."/>
            <person name="Korchina V."/>
            <person name="Kovar C."/>
            <person name="Mata R."/>
            <person name="Mathew T."/>
            <person name="Ngo R."/>
            <person name="Nguyen L."/>
            <person name="Nguyen N."/>
            <person name="Okwuonu G."/>
            <person name="Ongeri F."/>
            <person name="Pham C."/>
            <person name="Simmons D."/>
            <person name="Wilczek-Boney K."/>
            <person name="Hale W."/>
            <person name="Jakkamsetti A."/>
            <person name="Pham P."/>
            <person name="Ruth R."/>
            <person name="San Lucas F."/>
            <person name="Warren J."/>
            <person name="Zhang J."/>
            <person name="Zhao Z."/>
            <person name="Zhou C."/>
            <person name="Zhu D."/>
            <person name="Lee S."/>
            <person name="Bess C."/>
            <person name="Blankenburg K."/>
            <person name="Forbes L."/>
            <person name="Fu Q."/>
            <person name="Gubbala S."/>
            <person name="Hirani K."/>
            <person name="Jayaseelan J.C."/>
            <person name="Lara F."/>
            <person name="Munidasa M."/>
            <person name="Palculict T."/>
            <person name="Patil S."/>
            <person name="Pu L.-L."/>
            <person name="Saada N."/>
            <person name="Tang L."/>
            <person name="Weissenberger G."/>
            <person name="Zhu Y."/>
            <person name="Hemphill L."/>
            <person name="Shang Y."/>
            <person name="Youmans B."/>
            <person name="Ayvaz T."/>
            <person name="Ross M."/>
            <person name="Santibanez J."/>
            <person name="Aqrawi P."/>
            <person name="Gross S."/>
            <person name="Joshi V."/>
            <person name="Fowler G."/>
            <person name="Nazareth L."/>
            <person name="Reid J."/>
            <person name="Worley K."/>
            <person name="Petrosino J."/>
            <person name="Highlander S."/>
            <person name="Gibbs R."/>
        </authorList>
    </citation>
    <scope>NUCLEOTIDE SEQUENCE [LARGE SCALE GENOMIC DNA]</scope>
    <source>
        <strain evidence="4 5">DSM 3986</strain>
    </source>
</reference>
<dbReference type="Pfam" id="PF00403">
    <property type="entry name" value="HMA"/>
    <property type="match status" value="1"/>
</dbReference>
<dbReference type="CDD" id="cd00371">
    <property type="entry name" value="HMA"/>
    <property type="match status" value="1"/>
</dbReference>
<dbReference type="GO" id="GO:0046872">
    <property type="term" value="F:metal ion binding"/>
    <property type="evidence" value="ECO:0007669"/>
    <property type="project" value="UniProtKB-KW"/>
</dbReference>
<keyword evidence="2" id="KW-0472">Membrane</keyword>
<organism evidence="4 5">
    <name type="scientific">Lachnoanaerobaculum saburreum DSM 3986</name>
    <dbReference type="NCBI Taxonomy" id="887325"/>
    <lineage>
        <taxon>Bacteria</taxon>
        <taxon>Bacillati</taxon>
        <taxon>Bacillota</taxon>
        <taxon>Clostridia</taxon>
        <taxon>Lachnospirales</taxon>
        <taxon>Lachnospiraceae</taxon>
        <taxon>Lachnoanaerobaculum</taxon>
    </lineage>
</organism>
<feature type="transmembrane region" description="Helical" evidence="2">
    <location>
        <begin position="6"/>
        <end position="25"/>
    </location>
</feature>
<dbReference type="InterPro" id="IPR006121">
    <property type="entry name" value="HMA_dom"/>
</dbReference>
<dbReference type="PROSITE" id="PS50846">
    <property type="entry name" value="HMA_2"/>
    <property type="match status" value="1"/>
</dbReference>
<dbReference type="PROSITE" id="PS01047">
    <property type="entry name" value="HMA_1"/>
    <property type="match status" value="1"/>
</dbReference>
<feature type="domain" description="HMA" evidence="3">
    <location>
        <begin position="57"/>
        <end position="121"/>
    </location>
</feature>
<dbReference type="RefSeq" id="WP_008750456.1">
    <property type="nucleotide sequence ID" value="NZ_GL622296.1"/>
</dbReference>
<protein>
    <submittedName>
        <fullName evidence="4">Heavy metal-associated domain protein</fullName>
    </submittedName>
</protein>
<dbReference type="eggNOG" id="COG2608">
    <property type="taxonomic scope" value="Bacteria"/>
</dbReference>
<comment type="caution">
    <text evidence="4">The sequence shown here is derived from an EMBL/GenBank/DDBJ whole genome shotgun (WGS) entry which is preliminary data.</text>
</comment>
<dbReference type="HOGENOM" id="CLU_138400_0_0_9"/>
<dbReference type="InterPro" id="IPR017969">
    <property type="entry name" value="Heavy-metal-associated_CS"/>
</dbReference>
<dbReference type="Gene3D" id="3.30.70.100">
    <property type="match status" value="1"/>
</dbReference>
<gene>
    <name evidence="4" type="ORF">HMPREF0381_0687</name>
</gene>
<keyword evidence="2" id="KW-0812">Transmembrane</keyword>
<evidence type="ECO:0000256" key="1">
    <source>
        <dbReference type="ARBA" id="ARBA00022723"/>
    </source>
</evidence>
<accession>E6LL52</accession>
<dbReference type="EMBL" id="AEPW01000021">
    <property type="protein sequence ID" value="EFU77432.1"/>
    <property type="molecule type" value="Genomic_DNA"/>
</dbReference>
<proteinExistence type="predicted"/>
<evidence type="ECO:0000256" key="2">
    <source>
        <dbReference type="SAM" id="Phobius"/>
    </source>
</evidence>